<feature type="binding site" evidence="7">
    <location>
        <position position="187"/>
    </location>
    <ligand>
        <name>a divalent metal cation</name>
        <dbReference type="ChEBI" id="CHEBI:60240"/>
        <note>ligand shared between dimeric partners</note>
    </ligand>
</feature>
<comment type="catalytic activity">
    <reaction evidence="7">
        <text>4-(phosphooxy)-L-threonine + NAD(+) = 3-amino-2-oxopropyl phosphate + CO2 + NADH</text>
        <dbReference type="Rhea" id="RHEA:32275"/>
        <dbReference type="ChEBI" id="CHEBI:16526"/>
        <dbReference type="ChEBI" id="CHEBI:57279"/>
        <dbReference type="ChEBI" id="CHEBI:57540"/>
        <dbReference type="ChEBI" id="CHEBI:57945"/>
        <dbReference type="ChEBI" id="CHEBI:58452"/>
        <dbReference type="EC" id="1.1.1.262"/>
    </reaction>
</comment>
<evidence type="ECO:0000256" key="7">
    <source>
        <dbReference type="HAMAP-Rule" id="MF_00536"/>
    </source>
</evidence>
<gene>
    <name evidence="7 9" type="primary">pdxA</name>
    <name evidence="9" type="ORF">YBN1229_v1_3135</name>
</gene>
<evidence type="ECO:0000256" key="2">
    <source>
        <dbReference type="ARBA" id="ARBA00022723"/>
    </source>
</evidence>
<keyword evidence="6 7" id="KW-0664">Pyridoxine biosynthesis</keyword>
<dbReference type="GO" id="GO:0005737">
    <property type="term" value="C:cytoplasm"/>
    <property type="evidence" value="ECO:0007669"/>
    <property type="project" value="UniProtKB-SubCell"/>
</dbReference>
<keyword evidence="7" id="KW-0460">Magnesium</keyword>
<dbReference type="RefSeq" id="WP_280136712.1">
    <property type="nucleotide sequence ID" value="NZ_LN829118.1"/>
</dbReference>
<dbReference type="InterPro" id="IPR005255">
    <property type="entry name" value="PdxA_fam"/>
</dbReference>
<feature type="binding site" evidence="7">
    <location>
        <position position="313"/>
    </location>
    <ligand>
        <name>substrate</name>
    </ligand>
</feature>
<protein>
    <recommendedName>
        <fullName evidence="7">4-hydroxythreonine-4-phosphate dehydrogenase</fullName>
        <ecNumber evidence="7">1.1.1.262</ecNumber>
    </recommendedName>
    <alternativeName>
        <fullName evidence="7">4-(phosphohydroxy)-L-threonine dehydrogenase</fullName>
    </alternativeName>
</protein>
<keyword evidence="4 7" id="KW-0560">Oxidoreductase</keyword>
<organism evidence="9 10">
    <name type="scientific">Candidatus Filomicrobium marinum</name>
    <dbReference type="NCBI Taxonomy" id="1608628"/>
    <lineage>
        <taxon>Bacteria</taxon>
        <taxon>Pseudomonadati</taxon>
        <taxon>Pseudomonadota</taxon>
        <taxon>Alphaproteobacteria</taxon>
        <taxon>Hyphomicrobiales</taxon>
        <taxon>Hyphomicrobiaceae</taxon>
        <taxon>Filomicrobium</taxon>
    </lineage>
</organism>
<dbReference type="Proteomes" id="UP000033187">
    <property type="component" value="Chromosome 1"/>
</dbReference>
<feature type="binding site" evidence="7">
    <location>
        <position position="232"/>
    </location>
    <ligand>
        <name>a divalent metal cation</name>
        <dbReference type="ChEBI" id="CHEBI:60240"/>
        <note>ligand shared between dimeric partners</note>
    </ligand>
</feature>
<feature type="binding site" evidence="7">
    <location>
        <position position="151"/>
    </location>
    <ligand>
        <name>substrate</name>
    </ligand>
</feature>
<dbReference type="GO" id="GO:0051287">
    <property type="term" value="F:NAD binding"/>
    <property type="evidence" value="ECO:0007669"/>
    <property type="project" value="InterPro"/>
</dbReference>
<dbReference type="HAMAP" id="MF_00536">
    <property type="entry name" value="PdxA"/>
    <property type="match status" value="1"/>
</dbReference>
<dbReference type="KEGG" id="fil:BN1229_v1_2777"/>
<dbReference type="UniPathway" id="UPA00244">
    <property type="reaction ID" value="UER00312"/>
</dbReference>
<evidence type="ECO:0000256" key="8">
    <source>
        <dbReference type="SAM" id="MobiDB-lite"/>
    </source>
</evidence>
<keyword evidence="7" id="KW-0170">Cobalt</keyword>
<dbReference type="InterPro" id="IPR037510">
    <property type="entry name" value="PdxA"/>
</dbReference>
<evidence type="ECO:0000256" key="3">
    <source>
        <dbReference type="ARBA" id="ARBA00022857"/>
    </source>
</evidence>
<proteinExistence type="inferred from homology"/>
<feature type="compositionally biased region" description="Polar residues" evidence="8">
    <location>
        <begin position="1"/>
        <end position="12"/>
    </location>
</feature>
<comment type="function">
    <text evidence="7">Catalyzes the NAD(P)-dependent oxidation of 4-(phosphooxy)-L-threonine (HTP) into 2-amino-3-oxo-4-(phosphooxy)butyric acid which spontaneously decarboxylates to form 3-amino-2-oxopropyl phosphate (AHAP).</text>
</comment>
<dbReference type="Gene3D" id="3.40.718.10">
    <property type="entry name" value="Isopropylmalate Dehydrogenase"/>
    <property type="match status" value="1"/>
</dbReference>
<dbReference type="NCBIfam" id="NF003699">
    <property type="entry name" value="PRK05312.1"/>
    <property type="match status" value="1"/>
</dbReference>
<evidence type="ECO:0000256" key="6">
    <source>
        <dbReference type="ARBA" id="ARBA00023096"/>
    </source>
</evidence>
<dbReference type="GO" id="GO:0050897">
    <property type="term" value="F:cobalt ion binding"/>
    <property type="evidence" value="ECO:0007669"/>
    <property type="project" value="UniProtKB-UniRule"/>
</dbReference>
<keyword evidence="10" id="KW-1185">Reference proteome</keyword>
<dbReference type="KEGG" id="fiy:BN1229_v1_3135"/>
<feature type="binding site" evidence="7">
    <location>
        <position position="304"/>
    </location>
    <ligand>
        <name>substrate</name>
    </ligand>
</feature>
<dbReference type="Pfam" id="PF04166">
    <property type="entry name" value="PdxA"/>
    <property type="match status" value="1"/>
</dbReference>
<comment type="cofactor">
    <cofactor evidence="7">
        <name>Zn(2+)</name>
        <dbReference type="ChEBI" id="CHEBI:29105"/>
    </cofactor>
    <cofactor evidence="7">
        <name>Mg(2+)</name>
        <dbReference type="ChEBI" id="CHEBI:18420"/>
    </cofactor>
    <cofactor evidence="7">
        <name>Co(2+)</name>
        <dbReference type="ChEBI" id="CHEBI:48828"/>
    </cofactor>
    <text evidence="7">Binds 1 divalent metal cation per subunit. Can use ions such as Zn(2+), Mg(2+) or Co(2+).</text>
</comment>
<reference evidence="10" key="1">
    <citation type="submission" date="2015-02" db="EMBL/GenBank/DDBJ databases">
        <authorList>
            <person name="Chooi Y.-H."/>
        </authorList>
    </citation>
    <scope>NUCLEOTIDE SEQUENCE [LARGE SCALE GENOMIC DNA]</scope>
    <source>
        <strain evidence="10">strain Y</strain>
    </source>
</reference>
<evidence type="ECO:0000256" key="5">
    <source>
        <dbReference type="ARBA" id="ARBA00023027"/>
    </source>
</evidence>
<feature type="binding site" evidence="7">
    <location>
        <position position="287"/>
    </location>
    <ligand>
        <name>a divalent metal cation</name>
        <dbReference type="ChEBI" id="CHEBI:60240"/>
        <note>ligand shared between dimeric partners</note>
    </ligand>
</feature>
<sequence length="365" mass="38441">MINAPSQTNHSGPASPAPPVLTMGDPAGIGPEITLLAYEQRSKRALPPFAIYADPAMLEARARDIGLITKCITVADPRAATDSFERGLPVIPISLAKPAAPGDPDPENAQAVITSIEAATAAVFAGSAAAVVTNPIAKSVLYASGFSYPGHTEFLAYLADCAKPGSKTHPVMMLACDELRVVPVTIHIPLSNVPQELTQELIVETVRITAEALERYFEIDSPRIRLAGLNPHAGESGSIGTEEQSTIKPAIHTLRALGINATGPAPADTMFHEAARKTYDVAVAMYHDQALIPIKTLAFDRGVNVTLGLPFIRTSPDHGTAFDIAGQGRASPESLIAAIHMATTMKSAENAFLAQRSLEAAGPHR</sequence>
<dbReference type="NCBIfam" id="TIGR00557">
    <property type="entry name" value="pdxA"/>
    <property type="match status" value="1"/>
</dbReference>
<comment type="miscellaneous">
    <text evidence="7">The active site is located at the dimer interface.</text>
</comment>
<evidence type="ECO:0000256" key="1">
    <source>
        <dbReference type="ARBA" id="ARBA00022490"/>
    </source>
</evidence>
<name>A0A0D6JJ07_9HYPH</name>
<dbReference type="AlphaFoldDB" id="A0A0D6JJ07"/>
<dbReference type="EC" id="1.1.1.262" evidence="7"/>
<feature type="binding site" evidence="7">
    <location>
        <position position="152"/>
    </location>
    <ligand>
        <name>substrate</name>
    </ligand>
</feature>
<keyword evidence="2 7" id="KW-0479">Metal-binding</keyword>
<dbReference type="PANTHER" id="PTHR30004:SF6">
    <property type="entry name" value="D-THREONATE 4-PHOSPHATE DEHYDROGENASE"/>
    <property type="match status" value="1"/>
</dbReference>
<evidence type="ECO:0000256" key="4">
    <source>
        <dbReference type="ARBA" id="ARBA00023002"/>
    </source>
</evidence>
<comment type="pathway">
    <text evidence="7">Cofactor biosynthesis; pyridoxine 5'-phosphate biosynthesis; pyridoxine 5'-phosphate from D-erythrose 4-phosphate: step 4/5.</text>
</comment>
<keyword evidence="1 7" id="KW-0963">Cytoplasm</keyword>
<feature type="region of interest" description="Disordered" evidence="8">
    <location>
        <begin position="1"/>
        <end position="24"/>
    </location>
</feature>
<comment type="subcellular location">
    <subcellularLocation>
        <location evidence="7">Cytoplasm</location>
    </subcellularLocation>
</comment>
<dbReference type="GO" id="GO:0008615">
    <property type="term" value="P:pyridoxine biosynthetic process"/>
    <property type="evidence" value="ECO:0007669"/>
    <property type="project" value="UniProtKB-UniRule"/>
</dbReference>
<keyword evidence="7" id="KW-0862">Zinc</keyword>
<dbReference type="EMBL" id="LN829119">
    <property type="protein sequence ID" value="CPR21633.1"/>
    <property type="molecule type" value="Genomic_DNA"/>
</dbReference>
<comment type="similarity">
    <text evidence="7">Belongs to the PdxA family.</text>
</comment>
<dbReference type="GO" id="GO:0000287">
    <property type="term" value="F:magnesium ion binding"/>
    <property type="evidence" value="ECO:0007669"/>
    <property type="project" value="UniProtKB-UniRule"/>
</dbReference>
<dbReference type="PANTHER" id="PTHR30004">
    <property type="entry name" value="4-HYDROXYTHREONINE-4-PHOSPHATE DEHYDROGENASE"/>
    <property type="match status" value="1"/>
</dbReference>
<dbReference type="GO" id="GO:0042823">
    <property type="term" value="P:pyridoxal phosphate biosynthetic process"/>
    <property type="evidence" value="ECO:0007669"/>
    <property type="project" value="UniProtKB-UniRule"/>
</dbReference>
<keyword evidence="5 7" id="KW-0520">NAD</keyword>
<feature type="binding site" evidence="7">
    <location>
        <position position="295"/>
    </location>
    <ligand>
        <name>substrate</name>
    </ligand>
</feature>
<dbReference type="SUPFAM" id="SSF53659">
    <property type="entry name" value="Isocitrate/Isopropylmalate dehydrogenase-like"/>
    <property type="match status" value="1"/>
</dbReference>
<dbReference type="GO" id="GO:0008270">
    <property type="term" value="F:zinc ion binding"/>
    <property type="evidence" value="ECO:0007669"/>
    <property type="project" value="UniProtKB-UniRule"/>
</dbReference>
<evidence type="ECO:0000313" key="10">
    <source>
        <dbReference type="Proteomes" id="UP000033187"/>
    </source>
</evidence>
<evidence type="ECO:0000313" key="9">
    <source>
        <dbReference type="EMBL" id="CPR21633.1"/>
    </source>
</evidence>
<dbReference type="GO" id="GO:0050570">
    <property type="term" value="F:4-hydroxythreonine-4-phosphate dehydrogenase activity"/>
    <property type="evidence" value="ECO:0007669"/>
    <property type="project" value="UniProtKB-UniRule"/>
</dbReference>
<keyword evidence="3 7" id="KW-0521">NADP</keyword>
<accession>A0A0D6JJ07</accession>
<comment type="subunit">
    <text evidence="7">Homodimer.</text>
</comment>